<dbReference type="Proteomes" id="UP000069940">
    <property type="component" value="Unassembled WGS sequence"/>
</dbReference>
<dbReference type="CDD" id="cd00190">
    <property type="entry name" value="Tryp_SPc"/>
    <property type="match status" value="1"/>
</dbReference>
<keyword evidence="3" id="KW-0645">Protease</keyword>
<protein>
    <recommendedName>
        <fullName evidence="5">Peptidase S1 domain-containing protein</fullName>
    </recommendedName>
</protein>
<keyword evidence="4" id="KW-0732">Signal</keyword>
<dbReference type="InterPro" id="IPR051333">
    <property type="entry name" value="CLIP_Serine_Protease"/>
</dbReference>
<dbReference type="SMART" id="SM00020">
    <property type="entry name" value="Tryp_SPc"/>
    <property type="match status" value="1"/>
</dbReference>
<dbReference type="InterPro" id="IPR001314">
    <property type="entry name" value="Peptidase_S1A"/>
</dbReference>
<dbReference type="InterPro" id="IPR009003">
    <property type="entry name" value="Peptidase_S1_PA"/>
</dbReference>
<keyword evidence="3" id="KW-0720">Serine protease</keyword>
<dbReference type="PROSITE" id="PS50240">
    <property type="entry name" value="TRYPSIN_DOM"/>
    <property type="match status" value="2"/>
</dbReference>
<dbReference type="SUPFAM" id="SSF50494">
    <property type="entry name" value="Trypsin-like serine proteases"/>
    <property type="match status" value="2"/>
</dbReference>
<dbReference type="PROSITE" id="PS00134">
    <property type="entry name" value="TRYPSIN_HIS"/>
    <property type="match status" value="1"/>
</dbReference>
<evidence type="ECO:0000259" key="5">
    <source>
        <dbReference type="PROSITE" id="PS50240"/>
    </source>
</evidence>
<evidence type="ECO:0000256" key="4">
    <source>
        <dbReference type="SAM" id="SignalP"/>
    </source>
</evidence>
<dbReference type="InterPro" id="IPR018114">
    <property type="entry name" value="TRYPSIN_HIS"/>
</dbReference>
<evidence type="ECO:0000256" key="2">
    <source>
        <dbReference type="ARBA" id="ARBA00024195"/>
    </source>
</evidence>
<dbReference type="PANTHER" id="PTHR24260:SF147">
    <property type="entry name" value="EG:BACR7A4.3 PROTEIN-RELATED"/>
    <property type="match status" value="1"/>
</dbReference>
<organism evidence="6 7">
    <name type="scientific">Aedes albopictus</name>
    <name type="common">Asian tiger mosquito</name>
    <name type="synonym">Stegomyia albopicta</name>
    <dbReference type="NCBI Taxonomy" id="7160"/>
    <lineage>
        <taxon>Eukaryota</taxon>
        <taxon>Metazoa</taxon>
        <taxon>Ecdysozoa</taxon>
        <taxon>Arthropoda</taxon>
        <taxon>Hexapoda</taxon>
        <taxon>Insecta</taxon>
        <taxon>Pterygota</taxon>
        <taxon>Neoptera</taxon>
        <taxon>Endopterygota</taxon>
        <taxon>Diptera</taxon>
        <taxon>Nematocera</taxon>
        <taxon>Culicoidea</taxon>
        <taxon>Culicidae</taxon>
        <taxon>Culicinae</taxon>
        <taxon>Aedini</taxon>
        <taxon>Aedes</taxon>
        <taxon>Stegomyia</taxon>
    </lineage>
</organism>
<keyword evidence="1" id="KW-1015">Disulfide bond</keyword>
<dbReference type="PRINTS" id="PR00722">
    <property type="entry name" value="CHYMOTRYPSIN"/>
</dbReference>
<keyword evidence="3" id="KW-0378">Hydrolase</keyword>
<keyword evidence="7" id="KW-1185">Reference proteome</keyword>
<dbReference type="Gene3D" id="2.40.10.10">
    <property type="entry name" value="Trypsin-like serine proteases"/>
    <property type="match status" value="2"/>
</dbReference>
<reference evidence="7" key="1">
    <citation type="journal article" date="2015" name="Proc. Natl. Acad. Sci. U.S.A.">
        <title>Genome sequence of the Asian Tiger mosquito, Aedes albopictus, reveals insights into its biology, genetics, and evolution.</title>
        <authorList>
            <person name="Chen X.G."/>
            <person name="Jiang X."/>
            <person name="Gu J."/>
            <person name="Xu M."/>
            <person name="Wu Y."/>
            <person name="Deng Y."/>
            <person name="Zhang C."/>
            <person name="Bonizzoni M."/>
            <person name="Dermauw W."/>
            <person name="Vontas J."/>
            <person name="Armbruster P."/>
            <person name="Huang X."/>
            <person name="Yang Y."/>
            <person name="Zhang H."/>
            <person name="He W."/>
            <person name="Peng H."/>
            <person name="Liu Y."/>
            <person name="Wu K."/>
            <person name="Chen J."/>
            <person name="Lirakis M."/>
            <person name="Topalis P."/>
            <person name="Van Leeuwen T."/>
            <person name="Hall A.B."/>
            <person name="Jiang X."/>
            <person name="Thorpe C."/>
            <person name="Mueller R.L."/>
            <person name="Sun C."/>
            <person name="Waterhouse R.M."/>
            <person name="Yan G."/>
            <person name="Tu Z.J."/>
            <person name="Fang X."/>
            <person name="James A.A."/>
        </authorList>
    </citation>
    <scope>NUCLEOTIDE SEQUENCE [LARGE SCALE GENOMIC DNA]</scope>
    <source>
        <strain evidence="7">Foshan</strain>
    </source>
</reference>
<name>A0ABM1XZK3_AEDAL</name>
<feature type="domain" description="Peptidase S1" evidence="5">
    <location>
        <begin position="339"/>
        <end position="539"/>
    </location>
</feature>
<evidence type="ECO:0000256" key="1">
    <source>
        <dbReference type="ARBA" id="ARBA00023157"/>
    </source>
</evidence>
<dbReference type="InterPro" id="IPR001254">
    <property type="entry name" value="Trypsin_dom"/>
</dbReference>
<reference evidence="6" key="2">
    <citation type="submission" date="2025-05" db="UniProtKB">
        <authorList>
            <consortium name="EnsemblMetazoa"/>
        </authorList>
    </citation>
    <scope>IDENTIFICATION</scope>
    <source>
        <strain evidence="6">Foshan</strain>
    </source>
</reference>
<sequence length="613" mass="67607">MKVFIVALFLMLYSLESAVDCRVFTDNSPKDYDSRSGLDDCLDRFYSNTSFAPLPGVYNGDPVEPGEYSAFAAIGWTRNSTNVDYLCGGTLITLKYVLTAAHCSVDGMQKRPDTVRLGDVDLFSDENDENVQQIAITRFIKHPSYRALRSYNDIALVELQEDIKPGPFVCSACLWTDMILNFDLLTVMGFGSTKLGSGLSPVLMKADLPPLDDNECKDQFPINRKIAEGVKETQFCAASPNKDACPGDSGGPILIDLVDPSPSGLQKKVPFVTGVISIGTGCNEGSIGLYTRVASYVDWIQNVTDVNFEPKNCARNTECVPFYKNVKSSVQRPNFTPNFHVDLLNDKSKEPICGGALIDYRHVITSADCVMEPYKPTFVLFNGERANITDITIHPESQKQQNNLAILGLDQYYDHEGEDFKTSGPVCLLKKSNATNFQILVSAIDPENQRRLIVKAVGSPEENCTEGFICTENGENLLPDTCAFQPGGSIASHIQVGENFNVPLLHGINTNGPTCGGRDLQFKAVSAAQHYGWIESVVLKHVVDGLKKDETFQQHEYFRNDTCLQQSGEGLGRCVPAEQCHELLMEHRKGLTKVKTCCFEDNVPIICCPNAYL</sequence>
<evidence type="ECO:0000256" key="3">
    <source>
        <dbReference type="RuleBase" id="RU363034"/>
    </source>
</evidence>
<dbReference type="EnsemblMetazoa" id="AALFPA23_004315.R5206">
    <property type="protein sequence ID" value="AALFPA23_004315.P5206"/>
    <property type="gene ID" value="AALFPA23_004315"/>
</dbReference>
<dbReference type="PANTHER" id="PTHR24260">
    <property type="match status" value="1"/>
</dbReference>
<dbReference type="Pfam" id="PF00089">
    <property type="entry name" value="Trypsin"/>
    <property type="match status" value="2"/>
</dbReference>
<feature type="signal peptide" evidence="4">
    <location>
        <begin position="1"/>
        <end position="18"/>
    </location>
</feature>
<dbReference type="RefSeq" id="XP_029730806.2">
    <property type="nucleotide sequence ID" value="XM_029874946.2"/>
</dbReference>
<evidence type="ECO:0000313" key="7">
    <source>
        <dbReference type="Proteomes" id="UP000069940"/>
    </source>
</evidence>
<dbReference type="PROSITE" id="PS00135">
    <property type="entry name" value="TRYPSIN_SER"/>
    <property type="match status" value="1"/>
</dbReference>
<dbReference type="GeneID" id="115267739"/>
<feature type="domain" description="Peptidase S1" evidence="5">
    <location>
        <begin position="57"/>
        <end position="305"/>
    </location>
</feature>
<dbReference type="InterPro" id="IPR043504">
    <property type="entry name" value="Peptidase_S1_PA_chymotrypsin"/>
</dbReference>
<evidence type="ECO:0000313" key="6">
    <source>
        <dbReference type="EnsemblMetazoa" id="AALFPA23_004315.P5206"/>
    </source>
</evidence>
<proteinExistence type="inferred from homology"/>
<comment type="similarity">
    <text evidence="2">Belongs to the peptidase S1 family. CLIP subfamily.</text>
</comment>
<accession>A0ABM1XZK3</accession>
<dbReference type="InterPro" id="IPR033116">
    <property type="entry name" value="TRYPSIN_SER"/>
</dbReference>
<feature type="chain" id="PRO_5045395267" description="Peptidase S1 domain-containing protein" evidence="4">
    <location>
        <begin position="19"/>
        <end position="613"/>
    </location>
</feature>